<sequence>MSSATGIESLPIELIHRCIDLTRPHDPEHRRARHIIKQLVPLTLVAKRWTDYAQQCLFENVMLIGPRDVEKYGDALEMLQGRFDTCCLIITADVTRPVNRALTVAGLEADAKYAELISRVLSLTTDVQELRLVPKITVAPALLLFENLSGLEKLTLECCFSRLEPDELENWPFFQLESFTFIPAAGLAQSSQLNMTTMAFVEYVLSRSMWGTLKHLDWRPGYVDLVQPELTERARTASESEYLDNWATDTTGLASVCQSLQSLSLTFSLPASVDTNVTFSLFPSRCYYLRTFSTDVESLRMLLQLNLEPTWIQHLILRRVSNILSLLHLLEYHKQAFPALRTLRVISHEVSLMGNKEDWAWLEENCESRGIELVREASHQEANAW</sequence>
<keyword evidence="2" id="KW-1185">Reference proteome</keyword>
<dbReference type="Proteomes" id="UP000249464">
    <property type="component" value="Unassembled WGS sequence"/>
</dbReference>
<proteinExistence type="predicted"/>
<protein>
    <submittedName>
        <fullName evidence="1">BQ5605_C020g09213 protein</fullName>
    </submittedName>
</protein>
<organism evidence="1 2">
    <name type="scientific">Microbotryum silenes-dioicae</name>
    <dbReference type="NCBI Taxonomy" id="796604"/>
    <lineage>
        <taxon>Eukaryota</taxon>
        <taxon>Fungi</taxon>
        <taxon>Dikarya</taxon>
        <taxon>Basidiomycota</taxon>
        <taxon>Pucciniomycotina</taxon>
        <taxon>Microbotryomycetes</taxon>
        <taxon>Microbotryales</taxon>
        <taxon>Microbotryaceae</taxon>
        <taxon>Microbotryum</taxon>
    </lineage>
</organism>
<dbReference type="EMBL" id="FQNC01000082">
    <property type="protein sequence ID" value="SGZ18938.1"/>
    <property type="molecule type" value="Genomic_DNA"/>
</dbReference>
<evidence type="ECO:0000313" key="2">
    <source>
        <dbReference type="Proteomes" id="UP000249464"/>
    </source>
</evidence>
<evidence type="ECO:0000313" key="1">
    <source>
        <dbReference type="EMBL" id="SGZ18938.1"/>
    </source>
</evidence>
<name>A0A2X0NCP6_9BASI</name>
<accession>A0A2X0NCP6</accession>
<gene>
    <name evidence="1" type="primary">BQ5605_C020g09213</name>
    <name evidence="1" type="ORF">BQ5605_C020G09213</name>
</gene>
<dbReference type="AlphaFoldDB" id="A0A2X0NCP6"/>
<reference evidence="1 2" key="1">
    <citation type="submission" date="2016-11" db="EMBL/GenBank/DDBJ databases">
        <authorList>
            <person name="Jaros S."/>
            <person name="Januszkiewicz K."/>
            <person name="Wedrychowicz H."/>
        </authorList>
    </citation>
    <scope>NUCLEOTIDE SEQUENCE [LARGE SCALE GENOMIC DNA]</scope>
</reference>